<dbReference type="GO" id="GO:0005739">
    <property type="term" value="C:mitochondrion"/>
    <property type="evidence" value="ECO:0007669"/>
    <property type="project" value="TreeGrafter"/>
</dbReference>
<evidence type="ECO:0000313" key="4">
    <source>
        <dbReference type="Proteomes" id="UP001150569"/>
    </source>
</evidence>
<gene>
    <name evidence="3" type="primary">NIFU5</name>
    <name evidence="3" type="ORF">IWQ60_011887</name>
</gene>
<dbReference type="InterPro" id="IPR014824">
    <property type="entry name" value="Nfu/NifU_N"/>
</dbReference>
<sequence length="284" mass="31533">MATRRTLSRALCRCQPASGLIQPISRVTLAACCRSTATRPFSLLRTLIPRPTFPQRLPTLALGQVSRRTMFIQTETTPNQDSLKFVPGKPVLAEGQGTVEFLDMRSAQASPFAKALLLIDGVSAVFFGRDYVTVTKDPDTPWQLLKPDIYGAIMDFYSSGQPVFYRPEDIPTSPADTQIQPDDSEVVQMIKELLDTRIRPAIQEDGGDIHYYGFQSDTGVVQLGLRGACRTCSSSVITLKNGIENMLMHYVPEVTAVEQVEDEIEKLGNDEFQKLEGKLNQTKE</sequence>
<dbReference type="InterPro" id="IPR001075">
    <property type="entry name" value="NIF_FeS_clus_asmbl_NifU_C"/>
</dbReference>
<dbReference type="FunFam" id="3.30.300.130:FF:000001">
    <property type="entry name" value="NFU1 iron-sulfur cluster scaffold"/>
    <property type="match status" value="1"/>
</dbReference>
<dbReference type="GO" id="GO:0051536">
    <property type="term" value="F:iron-sulfur cluster binding"/>
    <property type="evidence" value="ECO:0007669"/>
    <property type="project" value="InterPro"/>
</dbReference>
<dbReference type="Gene3D" id="3.30.1370.70">
    <property type="entry name" value="Scaffold protein Nfu/NifU, N-terminal domain"/>
    <property type="match status" value="1"/>
</dbReference>
<dbReference type="GO" id="GO:0005506">
    <property type="term" value="F:iron ion binding"/>
    <property type="evidence" value="ECO:0007669"/>
    <property type="project" value="InterPro"/>
</dbReference>
<dbReference type="SMART" id="SM00932">
    <property type="entry name" value="Nfu_N"/>
    <property type="match status" value="1"/>
</dbReference>
<dbReference type="SUPFAM" id="SSF110836">
    <property type="entry name" value="Hypothetical protein SAV1430"/>
    <property type="match status" value="1"/>
</dbReference>
<dbReference type="InterPro" id="IPR034904">
    <property type="entry name" value="FSCA_dom_sf"/>
</dbReference>
<evidence type="ECO:0000313" key="3">
    <source>
        <dbReference type="EMBL" id="KAJ1907317.1"/>
    </source>
</evidence>
<evidence type="ECO:0000256" key="1">
    <source>
        <dbReference type="ARBA" id="ARBA00006420"/>
    </source>
</evidence>
<feature type="domain" description="Scaffold protein Nfu/NifU N-terminal" evidence="2">
    <location>
        <begin position="72"/>
        <end position="160"/>
    </location>
</feature>
<proteinExistence type="inferred from homology"/>
<dbReference type="GO" id="GO:0016226">
    <property type="term" value="P:iron-sulfur cluster assembly"/>
    <property type="evidence" value="ECO:0007669"/>
    <property type="project" value="InterPro"/>
</dbReference>
<dbReference type="Gene3D" id="3.30.300.130">
    <property type="entry name" value="Fe-S cluster assembly (FSCA)"/>
    <property type="match status" value="1"/>
</dbReference>
<accession>A0A9W8DI19</accession>
<dbReference type="PANTHER" id="PTHR11178">
    <property type="entry name" value="IRON-SULFUR CLUSTER SCAFFOLD PROTEIN NFU-RELATED"/>
    <property type="match status" value="1"/>
</dbReference>
<comment type="similarity">
    <text evidence="1">Belongs to the NifU family.</text>
</comment>
<dbReference type="InterPro" id="IPR036498">
    <property type="entry name" value="Nfu/NifU_N_sf"/>
</dbReference>
<reference evidence="3" key="1">
    <citation type="submission" date="2022-07" db="EMBL/GenBank/DDBJ databases">
        <title>Phylogenomic reconstructions and comparative analyses of Kickxellomycotina fungi.</title>
        <authorList>
            <person name="Reynolds N.K."/>
            <person name="Stajich J.E."/>
            <person name="Barry K."/>
            <person name="Grigoriev I.V."/>
            <person name="Crous P."/>
            <person name="Smith M.E."/>
        </authorList>
    </citation>
    <scope>NUCLEOTIDE SEQUENCE</scope>
    <source>
        <strain evidence="3">RSA 861</strain>
    </source>
</reference>
<dbReference type="AlphaFoldDB" id="A0A9W8DI19"/>
<dbReference type="OrthoDB" id="565552at2759"/>
<keyword evidence="4" id="KW-1185">Reference proteome</keyword>
<evidence type="ECO:0000259" key="2">
    <source>
        <dbReference type="SMART" id="SM00932"/>
    </source>
</evidence>
<dbReference type="Pfam" id="PF01106">
    <property type="entry name" value="NifU"/>
    <property type="match status" value="1"/>
</dbReference>
<comment type="caution">
    <text evidence="3">The sequence shown here is derived from an EMBL/GenBank/DDBJ whole genome shotgun (WGS) entry which is preliminary data.</text>
</comment>
<dbReference type="EMBL" id="JANBPT010001487">
    <property type="protein sequence ID" value="KAJ1907317.1"/>
    <property type="molecule type" value="Genomic_DNA"/>
</dbReference>
<dbReference type="Proteomes" id="UP001150569">
    <property type="component" value="Unassembled WGS sequence"/>
</dbReference>
<dbReference type="PANTHER" id="PTHR11178:SF1">
    <property type="entry name" value="NFU1 IRON-SULFUR CLUSTER SCAFFOLD HOMOLOG, MITOCHONDRIAL"/>
    <property type="match status" value="1"/>
</dbReference>
<dbReference type="SUPFAM" id="SSF117916">
    <property type="entry name" value="Fe-S cluster assembly (FSCA) domain-like"/>
    <property type="match status" value="1"/>
</dbReference>
<organism evidence="3 4">
    <name type="scientific">Tieghemiomyces parasiticus</name>
    <dbReference type="NCBI Taxonomy" id="78921"/>
    <lineage>
        <taxon>Eukaryota</taxon>
        <taxon>Fungi</taxon>
        <taxon>Fungi incertae sedis</taxon>
        <taxon>Zoopagomycota</taxon>
        <taxon>Kickxellomycotina</taxon>
        <taxon>Dimargaritomycetes</taxon>
        <taxon>Dimargaritales</taxon>
        <taxon>Dimargaritaceae</taxon>
        <taxon>Tieghemiomyces</taxon>
    </lineage>
</organism>
<name>A0A9W8DI19_9FUNG</name>
<dbReference type="Pfam" id="PF08712">
    <property type="entry name" value="Nfu_N"/>
    <property type="match status" value="1"/>
</dbReference>
<protein>
    <submittedName>
        <fullName evidence="3">NifU-like protein 5, mitochondrial</fullName>
    </submittedName>
</protein>
<dbReference type="FunFam" id="3.30.1370.70:FF:000001">
    <property type="entry name" value="NifU-like protein 4, mitochondrial"/>
    <property type="match status" value="1"/>
</dbReference>